<feature type="region of interest" description="Disordered" evidence="2">
    <location>
        <begin position="351"/>
        <end position="370"/>
    </location>
</feature>
<dbReference type="EMBL" id="DF237319">
    <property type="protein sequence ID" value="GAQ87691.1"/>
    <property type="molecule type" value="Genomic_DNA"/>
</dbReference>
<feature type="compositionally biased region" description="Basic and acidic residues" evidence="2">
    <location>
        <begin position="301"/>
        <end position="318"/>
    </location>
</feature>
<dbReference type="GO" id="GO:0051225">
    <property type="term" value="P:spindle assembly"/>
    <property type="evidence" value="ECO:0007669"/>
    <property type="project" value="InterPro"/>
</dbReference>
<proteinExistence type="predicted"/>
<evidence type="ECO:0000256" key="2">
    <source>
        <dbReference type="SAM" id="MobiDB-lite"/>
    </source>
</evidence>
<feature type="domain" description="HAUS augmin-like complex subunit 6 N-terminal" evidence="3">
    <location>
        <begin position="16"/>
        <end position="219"/>
    </location>
</feature>
<dbReference type="GO" id="GO:0000226">
    <property type="term" value="P:microtubule cytoskeleton organization"/>
    <property type="evidence" value="ECO:0000318"/>
    <property type="project" value="GO_Central"/>
</dbReference>
<feature type="region of interest" description="Disordered" evidence="2">
    <location>
        <begin position="289"/>
        <end position="320"/>
    </location>
</feature>
<sequence length="812" mass="87514">MEDDPQAQIFAVESAFYSNCLLLGYDAAKTGVELARHMFRHSNPKGGEAVLYFLLSCIRPLQFQKDFHGVWPIFDARQARDFRKVVQNLLAELEASKDLPRSNSRLSSLATCCGERFIELVWQLSAHALREVLLRMSDVRQAQVPVPLTEVAQQAEYASALLPITKARIALQRKKFLTSAAAAVERQDEWAGLADEITAEHRALTAEQALLQQQLQAAWLAATGGLASTVNEKVKLTVRAKEVKLATGLWASLMKHTEESQRMTSGHLQDVLTLREHRYRIDGAALREAMQSSDQAQPSDFARRNDPSATGRPEHDTVGHVAGVRKVAAEPLDVVDMLQSWTGALQASQQQLQQGNGVGPIISDGEGSHGQALENALAEHKKHLANLQALVSALKEQTPKSESTVDLLREQVAEAMAESSQAGGPLSEPPFTPGRRPGARLPDERSKSARLQLVPPTPAMKLGGRQPSGKVAPGSLSSLDEAGNDQEDKEANDSEGAKGRSRVGTRMLGSLFESEPGASGNLQNVDELRRSIRHAAAARQEERHVAAAAPMTAGSRNQPFVTPAAALHSFKTPRFGSAVTGSSRPGVVARLDMDRGVPGGRATGQSSARGMPPPRDVTTGRLRNRPVGSAQPHQELGRAGKAQVLRRDENDARKNSSSIALESSGAQAAESFPQQRGGPAWSSADDDVMSERPRSAPFRPAGQPVVSQAEHGFDEDRSSEYSGLDTGLGQGLDDRGFDGSGRRPRESSASRQSVSGWPPERVLSPPLQLEVDMAGDDPDDIFDLLAPLKAQDLNFYSPRGAQQTGRSSPSGP</sequence>
<dbReference type="GO" id="GO:0008017">
    <property type="term" value="F:microtubule binding"/>
    <property type="evidence" value="ECO:0000318"/>
    <property type="project" value="GO_Central"/>
</dbReference>
<protein>
    <recommendedName>
        <fullName evidence="3">HAUS augmin-like complex subunit 6 N-terminal domain-containing protein</fullName>
    </recommendedName>
</protein>
<dbReference type="InterPro" id="IPR028163">
    <property type="entry name" value="HAUS_6_N"/>
</dbReference>
<gene>
    <name evidence="4" type="ORF">KFL_003700110</name>
</gene>
<evidence type="ECO:0000256" key="1">
    <source>
        <dbReference type="SAM" id="Coils"/>
    </source>
</evidence>
<evidence type="ECO:0000313" key="4">
    <source>
        <dbReference type="EMBL" id="GAQ87691.1"/>
    </source>
</evidence>
<feature type="compositionally biased region" description="Basic and acidic residues" evidence="2">
    <location>
        <begin position="489"/>
        <end position="498"/>
    </location>
</feature>
<feature type="compositionally biased region" description="Polar residues" evidence="2">
    <location>
        <begin position="655"/>
        <end position="666"/>
    </location>
</feature>
<feature type="coiled-coil region" evidence="1">
    <location>
        <begin position="370"/>
        <end position="397"/>
    </location>
</feature>
<dbReference type="InterPro" id="IPR026797">
    <property type="entry name" value="HAUS_6"/>
</dbReference>
<keyword evidence="1" id="KW-0175">Coiled coil</keyword>
<evidence type="ECO:0000313" key="5">
    <source>
        <dbReference type="Proteomes" id="UP000054558"/>
    </source>
</evidence>
<dbReference type="GO" id="GO:1990498">
    <property type="term" value="C:mitotic spindle microtubule"/>
    <property type="evidence" value="ECO:0000318"/>
    <property type="project" value="GO_Central"/>
</dbReference>
<dbReference type="OMA" id="SHIMLKT"/>
<dbReference type="PANTHER" id="PTHR16151">
    <property type="entry name" value="HAUS AUGMIN-LIKE COMPLEX SUBUNIT 6"/>
    <property type="match status" value="1"/>
</dbReference>
<dbReference type="PANTHER" id="PTHR16151:SF2">
    <property type="entry name" value="HAUS AUGMIN-LIKE COMPLEX SUBUNIT 6"/>
    <property type="match status" value="1"/>
</dbReference>
<dbReference type="AlphaFoldDB" id="A0A1Y1IF32"/>
<feature type="region of interest" description="Disordered" evidence="2">
    <location>
        <begin position="415"/>
        <end position="503"/>
    </location>
</feature>
<evidence type="ECO:0000259" key="3">
    <source>
        <dbReference type="Pfam" id="PF14661"/>
    </source>
</evidence>
<feature type="compositionally biased region" description="Basic and acidic residues" evidence="2">
    <location>
        <begin position="645"/>
        <end position="654"/>
    </location>
</feature>
<dbReference type="OrthoDB" id="5575722at2759"/>
<keyword evidence="5" id="KW-1185">Reference proteome</keyword>
<feature type="compositionally biased region" description="Basic and acidic residues" evidence="2">
    <location>
        <begin position="732"/>
        <end position="748"/>
    </location>
</feature>
<dbReference type="STRING" id="105231.A0A1Y1IF32"/>
<reference evidence="4 5" key="1">
    <citation type="journal article" date="2014" name="Nat. Commun.">
        <title>Klebsormidium flaccidum genome reveals primary factors for plant terrestrial adaptation.</title>
        <authorList>
            <person name="Hori K."/>
            <person name="Maruyama F."/>
            <person name="Fujisawa T."/>
            <person name="Togashi T."/>
            <person name="Yamamoto N."/>
            <person name="Seo M."/>
            <person name="Sato S."/>
            <person name="Yamada T."/>
            <person name="Mori H."/>
            <person name="Tajima N."/>
            <person name="Moriyama T."/>
            <person name="Ikeuchi M."/>
            <person name="Watanabe M."/>
            <person name="Wada H."/>
            <person name="Kobayashi K."/>
            <person name="Saito M."/>
            <person name="Masuda T."/>
            <person name="Sasaki-Sekimoto Y."/>
            <person name="Mashiguchi K."/>
            <person name="Awai K."/>
            <person name="Shimojima M."/>
            <person name="Masuda S."/>
            <person name="Iwai M."/>
            <person name="Nobusawa T."/>
            <person name="Narise T."/>
            <person name="Kondo S."/>
            <person name="Saito H."/>
            <person name="Sato R."/>
            <person name="Murakawa M."/>
            <person name="Ihara Y."/>
            <person name="Oshima-Yamada Y."/>
            <person name="Ohtaka K."/>
            <person name="Satoh M."/>
            <person name="Sonobe K."/>
            <person name="Ishii M."/>
            <person name="Ohtani R."/>
            <person name="Kanamori-Sato M."/>
            <person name="Honoki R."/>
            <person name="Miyazaki D."/>
            <person name="Mochizuki H."/>
            <person name="Umetsu J."/>
            <person name="Higashi K."/>
            <person name="Shibata D."/>
            <person name="Kamiya Y."/>
            <person name="Sato N."/>
            <person name="Nakamura Y."/>
            <person name="Tabata S."/>
            <person name="Ida S."/>
            <person name="Kurokawa K."/>
            <person name="Ohta H."/>
        </authorList>
    </citation>
    <scope>NUCLEOTIDE SEQUENCE [LARGE SCALE GENOMIC DNA]</scope>
    <source>
        <strain evidence="4 5">NIES-2285</strain>
    </source>
</reference>
<name>A0A1Y1IF32_KLENI</name>
<feature type="region of interest" description="Disordered" evidence="2">
    <location>
        <begin position="590"/>
        <end position="777"/>
    </location>
</feature>
<dbReference type="Pfam" id="PF14661">
    <property type="entry name" value="HAUS6_N"/>
    <property type="match status" value="1"/>
</dbReference>
<dbReference type="Proteomes" id="UP000054558">
    <property type="component" value="Unassembled WGS sequence"/>
</dbReference>
<dbReference type="GO" id="GO:0070652">
    <property type="term" value="C:HAUS complex"/>
    <property type="evidence" value="ECO:0007669"/>
    <property type="project" value="InterPro"/>
</dbReference>
<accession>A0A1Y1IF32</accession>
<organism evidence="4 5">
    <name type="scientific">Klebsormidium nitens</name>
    <name type="common">Green alga</name>
    <name type="synonym">Ulothrix nitens</name>
    <dbReference type="NCBI Taxonomy" id="105231"/>
    <lineage>
        <taxon>Eukaryota</taxon>
        <taxon>Viridiplantae</taxon>
        <taxon>Streptophyta</taxon>
        <taxon>Klebsormidiophyceae</taxon>
        <taxon>Klebsormidiales</taxon>
        <taxon>Klebsormidiaceae</taxon>
        <taxon>Klebsormidium</taxon>
    </lineage>
</organism>